<comment type="caution">
    <text evidence="1">The sequence shown here is derived from an EMBL/GenBank/DDBJ whole genome shotgun (WGS) entry which is preliminary data.</text>
</comment>
<organism evidence="1 2">
    <name type="scientific">Brachionus plicatilis</name>
    <name type="common">Marine rotifer</name>
    <name type="synonym">Brachionus muelleri</name>
    <dbReference type="NCBI Taxonomy" id="10195"/>
    <lineage>
        <taxon>Eukaryota</taxon>
        <taxon>Metazoa</taxon>
        <taxon>Spiralia</taxon>
        <taxon>Gnathifera</taxon>
        <taxon>Rotifera</taxon>
        <taxon>Eurotatoria</taxon>
        <taxon>Monogononta</taxon>
        <taxon>Pseudotrocha</taxon>
        <taxon>Ploima</taxon>
        <taxon>Brachionidae</taxon>
        <taxon>Brachionus</taxon>
    </lineage>
</organism>
<gene>
    <name evidence="1" type="ORF">BpHYR1_050773</name>
</gene>
<sequence>MNKFKAKWRLHDTVTSLSCTILCFILYKNFKIIDFEIGQILDSNKQIKDDYALIKIFSENGEENEHFRNNFVKSVNLSFVWCLIKIGHFSEMLILFI</sequence>
<dbReference type="AlphaFoldDB" id="A0A3M7PAC4"/>
<reference evidence="1 2" key="1">
    <citation type="journal article" date="2018" name="Sci. Rep.">
        <title>Genomic signatures of local adaptation to the degree of environmental predictability in rotifers.</title>
        <authorList>
            <person name="Franch-Gras L."/>
            <person name="Hahn C."/>
            <person name="Garcia-Roger E.M."/>
            <person name="Carmona M.J."/>
            <person name="Serra M."/>
            <person name="Gomez A."/>
        </authorList>
    </citation>
    <scope>NUCLEOTIDE SEQUENCE [LARGE SCALE GENOMIC DNA]</scope>
    <source>
        <strain evidence="1">HYR1</strain>
    </source>
</reference>
<dbReference type="EMBL" id="REGN01012348">
    <property type="protein sequence ID" value="RMZ95730.1"/>
    <property type="molecule type" value="Genomic_DNA"/>
</dbReference>
<evidence type="ECO:0000313" key="2">
    <source>
        <dbReference type="Proteomes" id="UP000276133"/>
    </source>
</evidence>
<keyword evidence="2" id="KW-1185">Reference proteome</keyword>
<proteinExistence type="predicted"/>
<evidence type="ECO:0000313" key="1">
    <source>
        <dbReference type="EMBL" id="RMZ95730.1"/>
    </source>
</evidence>
<name>A0A3M7PAC4_BRAPC</name>
<protein>
    <submittedName>
        <fullName evidence="1">Uncharacterized protein</fullName>
    </submittedName>
</protein>
<dbReference type="Proteomes" id="UP000276133">
    <property type="component" value="Unassembled WGS sequence"/>
</dbReference>
<accession>A0A3M7PAC4</accession>